<protein>
    <submittedName>
        <fullName evidence="9">Unannotated protein</fullName>
    </submittedName>
</protein>
<proteinExistence type="predicted"/>
<evidence type="ECO:0000313" key="7">
    <source>
        <dbReference type="EMBL" id="CAB4550634.1"/>
    </source>
</evidence>
<organism evidence="9">
    <name type="scientific">freshwater metagenome</name>
    <dbReference type="NCBI Taxonomy" id="449393"/>
    <lineage>
        <taxon>unclassified sequences</taxon>
        <taxon>metagenomes</taxon>
        <taxon>ecological metagenomes</taxon>
    </lineage>
</organism>
<dbReference type="SUPFAM" id="SSF46626">
    <property type="entry name" value="Cytochrome c"/>
    <property type="match status" value="1"/>
</dbReference>
<dbReference type="GO" id="GO:0009055">
    <property type="term" value="F:electron transfer activity"/>
    <property type="evidence" value="ECO:0007669"/>
    <property type="project" value="InterPro"/>
</dbReference>
<dbReference type="InterPro" id="IPR008168">
    <property type="entry name" value="Cyt_C_IC"/>
</dbReference>
<dbReference type="EMBL" id="CAEZTR010000063">
    <property type="protein sequence ID" value="CAB4579934.1"/>
    <property type="molecule type" value="Genomic_DNA"/>
</dbReference>
<dbReference type="InterPro" id="IPR009056">
    <property type="entry name" value="Cyt_c-like_dom"/>
</dbReference>
<keyword evidence="3" id="KW-0479">Metal-binding</keyword>
<evidence type="ECO:0000256" key="2">
    <source>
        <dbReference type="ARBA" id="ARBA00022617"/>
    </source>
</evidence>
<reference evidence="9" key="1">
    <citation type="submission" date="2020-05" db="EMBL/GenBank/DDBJ databases">
        <authorList>
            <person name="Chiriac C."/>
            <person name="Salcher M."/>
            <person name="Ghai R."/>
            <person name="Kavagutti S V."/>
        </authorList>
    </citation>
    <scope>NUCLEOTIDE SEQUENCE</scope>
</reference>
<dbReference type="InterPro" id="IPR036909">
    <property type="entry name" value="Cyt_c-like_dom_sf"/>
</dbReference>
<dbReference type="GO" id="GO:0005506">
    <property type="term" value="F:iron ion binding"/>
    <property type="evidence" value="ECO:0007669"/>
    <property type="project" value="InterPro"/>
</dbReference>
<feature type="domain" description="Cytochrome c" evidence="6">
    <location>
        <begin position="45"/>
        <end position="122"/>
    </location>
</feature>
<dbReference type="EMBL" id="CAEZVV010000014">
    <property type="protein sequence ID" value="CAB4638691.1"/>
    <property type="molecule type" value="Genomic_DNA"/>
</dbReference>
<accession>A0A6J6EZ41</accession>
<dbReference type="AlphaFoldDB" id="A0A6J6EZ41"/>
<sequence length="125" mass="12909">MVLVAFRRMRSPRILAAGLMLVAGVTIVAACSGETSSPAAPADDAALVQGQQIYSQNCASCHGASGQGGYGPKLAGVVAVKYPNIDDQIALIINGKGAMPAFSKKLSAEQITSVTRYTREVLGKN</sequence>
<evidence type="ECO:0000313" key="9">
    <source>
        <dbReference type="EMBL" id="CAB4579934.1"/>
    </source>
</evidence>
<keyword evidence="2" id="KW-0349">Heme</keyword>
<evidence type="ECO:0000256" key="3">
    <source>
        <dbReference type="ARBA" id="ARBA00022723"/>
    </source>
</evidence>
<dbReference type="InterPro" id="IPR051811">
    <property type="entry name" value="Cytochrome_c550/c551-like"/>
</dbReference>
<name>A0A6J6EZ41_9ZZZZ</name>
<keyword evidence="5" id="KW-0408">Iron</keyword>
<evidence type="ECO:0000313" key="11">
    <source>
        <dbReference type="EMBL" id="CAB4672679.1"/>
    </source>
</evidence>
<dbReference type="GO" id="GO:0020037">
    <property type="term" value="F:heme binding"/>
    <property type="evidence" value="ECO:0007669"/>
    <property type="project" value="InterPro"/>
</dbReference>
<dbReference type="PROSITE" id="PS51257">
    <property type="entry name" value="PROKAR_LIPOPROTEIN"/>
    <property type="match status" value="1"/>
</dbReference>
<dbReference type="EMBL" id="CAEZTG010000066">
    <property type="protein sequence ID" value="CAB4565443.1"/>
    <property type="molecule type" value="Genomic_DNA"/>
</dbReference>
<keyword evidence="4" id="KW-0249">Electron transport</keyword>
<evidence type="ECO:0000256" key="1">
    <source>
        <dbReference type="ARBA" id="ARBA00022448"/>
    </source>
</evidence>
<evidence type="ECO:0000259" key="6">
    <source>
        <dbReference type="PROSITE" id="PS51007"/>
    </source>
</evidence>
<dbReference type="EMBL" id="CAEZSU010000077">
    <property type="protein sequence ID" value="CAB4550634.1"/>
    <property type="molecule type" value="Genomic_DNA"/>
</dbReference>
<evidence type="ECO:0000256" key="5">
    <source>
        <dbReference type="ARBA" id="ARBA00023004"/>
    </source>
</evidence>
<dbReference type="PANTHER" id="PTHR37823">
    <property type="entry name" value="CYTOCHROME C-553-LIKE"/>
    <property type="match status" value="1"/>
</dbReference>
<dbReference type="Pfam" id="PF13442">
    <property type="entry name" value="Cytochrome_CBB3"/>
    <property type="match status" value="1"/>
</dbReference>
<evidence type="ECO:0000313" key="8">
    <source>
        <dbReference type="EMBL" id="CAB4565443.1"/>
    </source>
</evidence>
<dbReference type="PANTHER" id="PTHR37823:SF4">
    <property type="entry name" value="MENAQUINOL-CYTOCHROME C REDUCTASE CYTOCHROME B_C SUBUNIT"/>
    <property type="match status" value="1"/>
</dbReference>
<gene>
    <name evidence="7" type="ORF">UFOPK1495_00840</name>
    <name evidence="8" type="ORF">UFOPK1603_00857</name>
    <name evidence="9" type="ORF">UFOPK1711_01102</name>
    <name evidence="10" type="ORF">UFOPK2143_00429</name>
    <name evidence="11" type="ORF">UFOPK2350_00446</name>
</gene>
<dbReference type="PROSITE" id="PS51007">
    <property type="entry name" value="CYTC"/>
    <property type="match status" value="1"/>
</dbReference>
<evidence type="ECO:0000313" key="10">
    <source>
        <dbReference type="EMBL" id="CAB4638691.1"/>
    </source>
</evidence>
<evidence type="ECO:0000256" key="4">
    <source>
        <dbReference type="ARBA" id="ARBA00022982"/>
    </source>
</evidence>
<dbReference type="EMBL" id="CAEZXE010000025">
    <property type="protein sequence ID" value="CAB4672679.1"/>
    <property type="molecule type" value="Genomic_DNA"/>
</dbReference>
<keyword evidence="1" id="KW-0813">Transport</keyword>
<dbReference type="PRINTS" id="PR00605">
    <property type="entry name" value="CYTCHROMECIC"/>
</dbReference>
<dbReference type="Gene3D" id="1.10.760.10">
    <property type="entry name" value="Cytochrome c-like domain"/>
    <property type="match status" value="1"/>
</dbReference>